<dbReference type="InterPro" id="IPR005811">
    <property type="entry name" value="SUCC_ACL_C"/>
</dbReference>
<dbReference type="NCBIfam" id="NF004760">
    <property type="entry name" value="PRK06091.1"/>
    <property type="match status" value="1"/>
</dbReference>
<dbReference type="RefSeq" id="WP_343770961.1">
    <property type="nucleotide sequence ID" value="NZ_BAAACF010000006.1"/>
</dbReference>
<comment type="caution">
    <text evidence="2">The sequence shown here is derived from an EMBL/GenBank/DDBJ whole genome shotgun (WGS) entry which is preliminary data.</text>
</comment>
<organism evidence="2 3">
    <name type="scientific">Clostridium malenominatum</name>
    <dbReference type="NCBI Taxonomy" id="1539"/>
    <lineage>
        <taxon>Bacteria</taxon>
        <taxon>Bacillati</taxon>
        <taxon>Bacillota</taxon>
        <taxon>Clostridia</taxon>
        <taxon>Eubacteriales</taxon>
        <taxon>Clostridiaceae</taxon>
        <taxon>Clostridium</taxon>
    </lineage>
</organism>
<dbReference type="InterPro" id="IPR016102">
    <property type="entry name" value="Succinyl-CoA_synth-like"/>
</dbReference>
<dbReference type="Proteomes" id="UP001500339">
    <property type="component" value="Unassembled WGS sequence"/>
</dbReference>
<keyword evidence="3" id="KW-1185">Reference proteome</keyword>
<dbReference type="InterPro" id="IPR036291">
    <property type="entry name" value="NAD(P)-bd_dom_sf"/>
</dbReference>
<dbReference type="Gene3D" id="3.40.50.720">
    <property type="entry name" value="NAD(P)-binding Rossmann-like Domain"/>
    <property type="match status" value="1"/>
</dbReference>
<name>A0ABP3UEP9_9CLOT</name>
<evidence type="ECO:0000313" key="2">
    <source>
        <dbReference type="EMBL" id="GAA0729659.1"/>
    </source>
</evidence>
<feature type="domain" description="ATP-citrate synthase/succinyl-CoA ligase C-terminal" evidence="1">
    <location>
        <begin position="351"/>
        <end position="510"/>
    </location>
</feature>
<dbReference type="SUPFAM" id="SSF51735">
    <property type="entry name" value="NAD(P)-binding Rossmann-fold domains"/>
    <property type="match status" value="1"/>
</dbReference>
<evidence type="ECO:0000259" key="1">
    <source>
        <dbReference type="Pfam" id="PF00549"/>
    </source>
</evidence>
<sequence>MVIKNIIKKNTYYDSVTLMMISSKITSLEGILDATVMMATDYNKKLMTDSGLLLPENLDITSNDLVIAAKTESDEKITELVSVIEEELQKKSDASSEGDLRAKTINTAVKRLPNANFTIISVPGKHAKREVLKALDNNLHVLLFSDNVSIEDEIELKDKAIEKGLLMMGPDCGTTVISGAALGFANVVNKGKIGMVAAAGTGLQEVTCLVSQLGEGVSQALGTGGRDVKEKIGGRMMLMELEALAQDEETEVIVIISKPPHKSVMEKIFKFIEKVEKPVVTCFISGEPMKVEKDTVIQTFTLEDAAHAAVNLARAKKIEKVIFTKSQEEVKEIVEKEIAKLGENQKYIRGLYSGGTLSSEAMVLISNYVGEVYSNTPIKEDGLLKDIEKSEKNTVLDLGDDYFTNGRPHPMIDPRLRVERIKKESSDPETAVILFDVVLGYGSNEDMAGALTTAIDEVKQKLAEGRHISFVASVCGTDEDIQSRKEQIEKLQNSGVIVMPSNAQATRLAILIASKGETWSKMIGGLASE</sequence>
<dbReference type="PANTHER" id="PTHR11117:SF24">
    <property type="entry name" value="PROTEIN FDRA"/>
    <property type="match status" value="1"/>
</dbReference>
<reference evidence="3" key="1">
    <citation type="journal article" date="2019" name="Int. J. Syst. Evol. Microbiol.">
        <title>The Global Catalogue of Microorganisms (GCM) 10K type strain sequencing project: providing services to taxonomists for standard genome sequencing and annotation.</title>
        <authorList>
            <consortium name="The Broad Institute Genomics Platform"/>
            <consortium name="The Broad Institute Genome Sequencing Center for Infectious Disease"/>
            <person name="Wu L."/>
            <person name="Ma J."/>
        </authorList>
    </citation>
    <scope>NUCLEOTIDE SEQUENCE [LARGE SCALE GENOMIC DNA]</scope>
    <source>
        <strain evidence="3">JCM 1405</strain>
    </source>
</reference>
<dbReference type="Gene3D" id="3.40.50.261">
    <property type="entry name" value="Succinyl-CoA synthetase domains"/>
    <property type="match status" value="2"/>
</dbReference>
<dbReference type="EMBL" id="BAAACF010000006">
    <property type="protein sequence ID" value="GAA0729659.1"/>
    <property type="molecule type" value="Genomic_DNA"/>
</dbReference>
<gene>
    <name evidence="2" type="primary">fdrA</name>
    <name evidence="2" type="ORF">GCM10008905_29970</name>
</gene>
<protein>
    <submittedName>
        <fullName evidence="2">Acyl-CoA synthetase FdrA</fullName>
    </submittedName>
</protein>
<evidence type="ECO:0000313" key="3">
    <source>
        <dbReference type="Proteomes" id="UP001500339"/>
    </source>
</evidence>
<dbReference type="SUPFAM" id="SSF52210">
    <property type="entry name" value="Succinyl-CoA synthetase domains"/>
    <property type="match status" value="2"/>
</dbReference>
<accession>A0ABP3UEP9</accession>
<proteinExistence type="predicted"/>
<dbReference type="Pfam" id="PF00549">
    <property type="entry name" value="Ligase_CoA"/>
    <property type="match status" value="1"/>
</dbReference>
<dbReference type="PANTHER" id="PTHR11117">
    <property type="entry name" value="SUCCINYL-COA LIGASE SUBUNIT ALPHA"/>
    <property type="match status" value="1"/>
</dbReference>